<dbReference type="Proteomes" id="UP001172457">
    <property type="component" value="Chromosome 7"/>
</dbReference>
<evidence type="ECO:0000256" key="2">
    <source>
        <dbReference type="SAM" id="Phobius"/>
    </source>
</evidence>
<keyword evidence="2" id="KW-1133">Transmembrane helix</keyword>
<organism evidence="3 4">
    <name type="scientific">Centaurea solstitialis</name>
    <name type="common">yellow star-thistle</name>
    <dbReference type="NCBI Taxonomy" id="347529"/>
    <lineage>
        <taxon>Eukaryota</taxon>
        <taxon>Viridiplantae</taxon>
        <taxon>Streptophyta</taxon>
        <taxon>Embryophyta</taxon>
        <taxon>Tracheophyta</taxon>
        <taxon>Spermatophyta</taxon>
        <taxon>Magnoliopsida</taxon>
        <taxon>eudicotyledons</taxon>
        <taxon>Gunneridae</taxon>
        <taxon>Pentapetalae</taxon>
        <taxon>asterids</taxon>
        <taxon>campanulids</taxon>
        <taxon>Asterales</taxon>
        <taxon>Asteraceae</taxon>
        <taxon>Carduoideae</taxon>
        <taxon>Cardueae</taxon>
        <taxon>Centaureinae</taxon>
        <taxon>Centaurea</taxon>
    </lineage>
</organism>
<evidence type="ECO:0000256" key="1">
    <source>
        <dbReference type="SAM" id="MobiDB-lite"/>
    </source>
</evidence>
<keyword evidence="2" id="KW-0812">Transmembrane</keyword>
<evidence type="ECO:0000313" key="4">
    <source>
        <dbReference type="Proteomes" id="UP001172457"/>
    </source>
</evidence>
<feature type="transmembrane region" description="Helical" evidence="2">
    <location>
        <begin position="95"/>
        <end position="117"/>
    </location>
</feature>
<comment type="caution">
    <text evidence="3">The sequence shown here is derived from an EMBL/GenBank/DDBJ whole genome shotgun (WGS) entry which is preliminary data.</text>
</comment>
<dbReference type="EMBL" id="JARYMX010000007">
    <property type="protein sequence ID" value="KAJ9541294.1"/>
    <property type="molecule type" value="Genomic_DNA"/>
</dbReference>
<sequence length="518" mass="58605">MRKTHFSDSENELFRFGKVGCGKGTRKRETSQEQDPESETRFPIRKTEFSDSEKESSPIRRMSNFRLGKFELIFQLSLQVLTGVAKNTFQMGGKCTAFVCFLITAIVVILTFFAIYITRDLPSIQLQEFSVPALNTTTGNLTATNNTIYINLRLKNRNPATGLHYDPIYLNISFVPKDPKNTSMIQLGEYRLGGFYQGNGKAKNVMGPLVTRGFPMANSGFFRVEFFGKVRYKLVGYRKRHDMKLAADVEVDEKTGKKVEAEDIRLVKSGANWYRKWSSITVVPFFDGSLEPTKTDRSDPIDYSISINWTIQSSSNDLSNYHYCINEGVLTANQLIQRIKDTLKAKKIIVGVIFLLSSKQMDTKPIINAWKTNGSRNWNGMLKNDKNTLFILNGGGGWSGGGSGCARRWWWSEAVVVAADYGVPEESKRNSQESRRNSPYKIVTCQRSGDARGVKGFSPLQKCTSAIRQLAYGSAADSSDEYLRMSEKTSRECLEYFCEGIIHLYKRKYLRKPTATDI</sequence>
<accession>A0AA38W8M1</accession>
<dbReference type="AlphaFoldDB" id="A0AA38W8M1"/>
<feature type="region of interest" description="Disordered" evidence="1">
    <location>
        <begin position="20"/>
        <end position="43"/>
    </location>
</feature>
<keyword evidence="2" id="KW-0472">Membrane</keyword>
<protein>
    <recommendedName>
        <fullName evidence="5">Late embryogenesis abundant protein LEA-2 subgroup domain-containing protein</fullName>
    </recommendedName>
</protein>
<dbReference type="PANTHER" id="PTHR47150">
    <property type="entry name" value="OS12G0169200 PROTEIN"/>
    <property type="match status" value="1"/>
</dbReference>
<dbReference type="PANTHER" id="PTHR47150:SF5">
    <property type="entry name" value="OS07G0546750 PROTEIN"/>
    <property type="match status" value="1"/>
</dbReference>
<keyword evidence="4" id="KW-1185">Reference proteome</keyword>
<evidence type="ECO:0000313" key="3">
    <source>
        <dbReference type="EMBL" id="KAJ9541294.1"/>
    </source>
</evidence>
<proteinExistence type="predicted"/>
<reference evidence="3" key="1">
    <citation type="submission" date="2023-03" db="EMBL/GenBank/DDBJ databases">
        <title>Chromosome-scale reference genome and RAD-based genetic map of yellow starthistle (Centaurea solstitialis) reveal putative structural variation and QTLs associated with invader traits.</title>
        <authorList>
            <person name="Reatini B."/>
            <person name="Cang F.A."/>
            <person name="Jiang Q."/>
            <person name="Mckibben M.T.W."/>
            <person name="Barker M.S."/>
            <person name="Rieseberg L.H."/>
            <person name="Dlugosch K.M."/>
        </authorList>
    </citation>
    <scope>NUCLEOTIDE SEQUENCE</scope>
    <source>
        <strain evidence="3">CAN-66</strain>
        <tissue evidence="3">Leaf</tissue>
    </source>
</reference>
<name>A0AA38W8M1_9ASTR</name>
<gene>
    <name evidence="3" type="ORF">OSB04_027800</name>
</gene>
<evidence type="ECO:0008006" key="5">
    <source>
        <dbReference type="Google" id="ProtNLM"/>
    </source>
</evidence>